<dbReference type="Proteomes" id="UP000276133">
    <property type="component" value="Unassembled WGS sequence"/>
</dbReference>
<dbReference type="AlphaFoldDB" id="A0A3M7SAH2"/>
<gene>
    <name evidence="1" type="ORF">BpHYR1_017086</name>
</gene>
<proteinExistence type="predicted"/>
<accession>A0A3M7SAH2</accession>
<evidence type="ECO:0000313" key="2">
    <source>
        <dbReference type="Proteomes" id="UP000276133"/>
    </source>
</evidence>
<dbReference type="EMBL" id="REGN01001772">
    <property type="protein sequence ID" value="RNA32657.1"/>
    <property type="molecule type" value="Genomic_DNA"/>
</dbReference>
<sequence>MTETQFSEPCKCLALNPSNYTENMCICKGTVQKNKSYDKRNLFDPTICLSYMNIIWPLPPNHTDTFDRNSNHSQLSMALHFVALEHITTEFYCKKLKLCNCSFHFGNVNSVQFRNQSRKRSVRHISVCSSSCRIFQNRNLWPLESLKLTKIILFSVEKDYYYYYYKIICNGRPAELSTIWQTKSILIDFLKVNETNWRQNQRVGGEDCKLPNK</sequence>
<keyword evidence="2" id="KW-1185">Reference proteome</keyword>
<organism evidence="1 2">
    <name type="scientific">Brachionus plicatilis</name>
    <name type="common">Marine rotifer</name>
    <name type="synonym">Brachionus muelleri</name>
    <dbReference type="NCBI Taxonomy" id="10195"/>
    <lineage>
        <taxon>Eukaryota</taxon>
        <taxon>Metazoa</taxon>
        <taxon>Spiralia</taxon>
        <taxon>Gnathifera</taxon>
        <taxon>Rotifera</taxon>
        <taxon>Eurotatoria</taxon>
        <taxon>Monogononta</taxon>
        <taxon>Pseudotrocha</taxon>
        <taxon>Ploima</taxon>
        <taxon>Brachionidae</taxon>
        <taxon>Brachionus</taxon>
    </lineage>
</organism>
<protein>
    <submittedName>
        <fullName evidence="1">Uncharacterized protein</fullName>
    </submittedName>
</protein>
<comment type="caution">
    <text evidence="1">The sequence shown here is derived from an EMBL/GenBank/DDBJ whole genome shotgun (WGS) entry which is preliminary data.</text>
</comment>
<name>A0A3M7SAH2_BRAPC</name>
<evidence type="ECO:0000313" key="1">
    <source>
        <dbReference type="EMBL" id="RNA32657.1"/>
    </source>
</evidence>
<reference evidence="1 2" key="1">
    <citation type="journal article" date="2018" name="Sci. Rep.">
        <title>Genomic signatures of local adaptation to the degree of environmental predictability in rotifers.</title>
        <authorList>
            <person name="Franch-Gras L."/>
            <person name="Hahn C."/>
            <person name="Garcia-Roger E.M."/>
            <person name="Carmona M.J."/>
            <person name="Serra M."/>
            <person name="Gomez A."/>
        </authorList>
    </citation>
    <scope>NUCLEOTIDE SEQUENCE [LARGE SCALE GENOMIC DNA]</scope>
    <source>
        <strain evidence="1">HYR1</strain>
    </source>
</reference>